<dbReference type="GO" id="GO:0046872">
    <property type="term" value="F:metal ion binding"/>
    <property type="evidence" value="ECO:0007669"/>
    <property type="project" value="UniProtKB-KW"/>
</dbReference>
<keyword evidence="5" id="KW-0472">Membrane</keyword>
<comment type="subcellular location">
    <subcellularLocation>
        <location evidence="1">Membrane</location>
        <topology evidence="1">Peripheral membrane protein</topology>
    </subcellularLocation>
</comment>
<keyword evidence="4 6" id="KW-0904">Protein phosphatase</keyword>
<evidence type="ECO:0000256" key="3">
    <source>
        <dbReference type="ARBA" id="ARBA00022801"/>
    </source>
</evidence>
<evidence type="ECO:0000256" key="2">
    <source>
        <dbReference type="ARBA" id="ARBA00022723"/>
    </source>
</evidence>
<evidence type="ECO:0000256" key="5">
    <source>
        <dbReference type="ARBA" id="ARBA00023136"/>
    </source>
</evidence>
<dbReference type="Gene3D" id="3.60.40.10">
    <property type="entry name" value="PPM-type phosphatase domain"/>
    <property type="match status" value="1"/>
</dbReference>
<keyword evidence="9" id="KW-1185">Reference proteome</keyword>
<evidence type="ECO:0000313" key="8">
    <source>
        <dbReference type="EMBL" id="CAI2387259.1"/>
    </source>
</evidence>
<evidence type="ECO:0000256" key="1">
    <source>
        <dbReference type="ARBA" id="ARBA00004170"/>
    </source>
</evidence>
<organism evidence="8 9">
    <name type="scientific">Euplotes crassus</name>
    <dbReference type="NCBI Taxonomy" id="5936"/>
    <lineage>
        <taxon>Eukaryota</taxon>
        <taxon>Sar</taxon>
        <taxon>Alveolata</taxon>
        <taxon>Ciliophora</taxon>
        <taxon>Intramacronucleata</taxon>
        <taxon>Spirotrichea</taxon>
        <taxon>Hypotrichia</taxon>
        <taxon>Euplotida</taxon>
        <taxon>Euplotidae</taxon>
        <taxon>Moneuplotes</taxon>
    </lineage>
</organism>
<dbReference type="InterPro" id="IPR036457">
    <property type="entry name" value="PPM-type-like_dom_sf"/>
</dbReference>
<protein>
    <recommendedName>
        <fullName evidence="7">PPM-type phosphatase domain-containing protein</fullName>
    </recommendedName>
</protein>
<dbReference type="PROSITE" id="PS51746">
    <property type="entry name" value="PPM_2"/>
    <property type="match status" value="1"/>
</dbReference>
<proteinExistence type="inferred from homology"/>
<dbReference type="PANTHER" id="PTHR47992">
    <property type="entry name" value="PROTEIN PHOSPHATASE"/>
    <property type="match status" value="1"/>
</dbReference>
<dbReference type="GO" id="GO:0004722">
    <property type="term" value="F:protein serine/threonine phosphatase activity"/>
    <property type="evidence" value="ECO:0007669"/>
    <property type="project" value="InterPro"/>
</dbReference>
<dbReference type="InterPro" id="IPR001932">
    <property type="entry name" value="PPM-type_phosphatase-like_dom"/>
</dbReference>
<evidence type="ECO:0000256" key="6">
    <source>
        <dbReference type="RuleBase" id="RU003465"/>
    </source>
</evidence>
<reference evidence="8" key="1">
    <citation type="submission" date="2023-07" db="EMBL/GenBank/DDBJ databases">
        <authorList>
            <consortium name="AG Swart"/>
            <person name="Singh M."/>
            <person name="Singh A."/>
            <person name="Seah K."/>
            <person name="Emmerich C."/>
        </authorList>
    </citation>
    <scope>NUCLEOTIDE SEQUENCE</scope>
    <source>
        <strain evidence="8">DP1</strain>
    </source>
</reference>
<keyword evidence="2" id="KW-0479">Metal-binding</keyword>
<dbReference type="AlphaFoldDB" id="A0AAD2DAI4"/>
<keyword evidence="3 6" id="KW-0378">Hydrolase</keyword>
<dbReference type="SMART" id="SM00332">
    <property type="entry name" value="PP2Cc"/>
    <property type="match status" value="1"/>
</dbReference>
<evidence type="ECO:0000259" key="7">
    <source>
        <dbReference type="PROSITE" id="PS51746"/>
    </source>
</evidence>
<dbReference type="GO" id="GO:0016020">
    <property type="term" value="C:membrane"/>
    <property type="evidence" value="ECO:0007669"/>
    <property type="project" value="UniProtKB-SubCell"/>
</dbReference>
<sequence>MEIERGYKKRLKSTGFIFTAKNCQLSQLHFQKASQENYITSEVLRNKTKKNFSISGSLFTGNSQQLLHSQDLSKTSLRKQSYQFLNPTFSKNSMKPYRSRKINYAHSYGLKDYQDGKPLHSSKNMRIHNLKYRMDSRKIRGSKENYIKSLKQQMPDFSTQPPSKIRISKKDCRNLRNSVKRNASIRSEKSRRLLRNRQMYSQNKEKPKIILLPTSSRMFKTEYKRENGEVFGISQKGFIAIRPNKPNQDRYFTHKFEETGSVLMGVFDGHGKYGHEVSQFANDFFQEFLKKEKGINKSVLRDAFQQCETALESNICKNCSCQNTTTSDGEESLERPAQGCKLARSGTTALVLYITKDRVLSANVGDSQGAIFTDMHSQRFQKIIPCNGVHNLKSFTEKDRIIESGGRIDRFRNLDRQIGPERVFLPEKNFPGLNMTRSLGDKIAKTIGVSPNPEIREILCEASAVVIGSDGLWEHLHPSYAQKILQSKEGNLEECCKSLVKCATNCWKIKDKMIDDITIAAYKKS</sequence>
<feature type="domain" description="PPM-type phosphatase" evidence="7">
    <location>
        <begin position="230"/>
        <end position="524"/>
    </location>
</feature>
<dbReference type="Pfam" id="PF00481">
    <property type="entry name" value="PP2C"/>
    <property type="match status" value="1"/>
</dbReference>
<comment type="caution">
    <text evidence="8">The sequence shown here is derived from an EMBL/GenBank/DDBJ whole genome shotgun (WGS) entry which is preliminary data.</text>
</comment>
<dbReference type="InterPro" id="IPR015655">
    <property type="entry name" value="PP2C"/>
</dbReference>
<gene>
    <name evidence="8" type="ORF">ECRASSUSDP1_LOCUS28888</name>
</gene>
<comment type="similarity">
    <text evidence="6">Belongs to the PP2C family.</text>
</comment>
<evidence type="ECO:0000313" key="9">
    <source>
        <dbReference type="Proteomes" id="UP001295684"/>
    </source>
</evidence>
<dbReference type="CDD" id="cd00143">
    <property type="entry name" value="PP2Cc"/>
    <property type="match status" value="1"/>
</dbReference>
<dbReference type="PROSITE" id="PS01032">
    <property type="entry name" value="PPM_1"/>
    <property type="match status" value="1"/>
</dbReference>
<accession>A0AAD2DAI4</accession>
<dbReference type="InterPro" id="IPR000222">
    <property type="entry name" value="PP2C_BS"/>
</dbReference>
<name>A0AAD2DAI4_EUPCR</name>
<dbReference type="EMBL" id="CAMPGE010029772">
    <property type="protein sequence ID" value="CAI2387259.1"/>
    <property type="molecule type" value="Genomic_DNA"/>
</dbReference>
<dbReference type="SUPFAM" id="SSF81606">
    <property type="entry name" value="PP2C-like"/>
    <property type="match status" value="1"/>
</dbReference>
<evidence type="ECO:0000256" key="4">
    <source>
        <dbReference type="ARBA" id="ARBA00022912"/>
    </source>
</evidence>
<dbReference type="Proteomes" id="UP001295684">
    <property type="component" value="Unassembled WGS sequence"/>
</dbReference>